<dbReference type="PANTHER" id="PTHR43401">
    <property type="entry name" value="L-THREONINE 3-DEHYDROGENASE"/>
    <property type="match status" value="1"/>
</dbReference>
<evidence type="ECO:0000256" key="1">
    <source>
        <dbReference type="ARBA" id="ARBA00001947"/>
    </source>
</evidence>
<dbReference type="SMART" id="SM00829">
    <property type="entry name" value="PKS_ER"/>
    <property type="match status" value="1"/>
</dbReference>
<dbReference type="KEGG" id="psuu:Psuf_086340"/>
<dbReference type="EMBL" id="AP022871">
    <property type="protein sequence ID" value="BCB91321.1"/>
    <property type="molecule type" value="Genomic_DNA"/>
</dbReference>
<accession>A0A6F8YZS1</accession>
<evidence type="ECO:0000256" key="4">
    <source>
        <dbReference type="ARBA" id="ARBA00023002"/>
    </source>
</evidence>
<evidence type="ECO:0000256" key="5">
    <source>
        <dbReference type="RuleBase" id="RU361277"/>
    </source>
</evidence>
<evidence type="ECO:0000313" key="8">
    <source>
        <dbReference type="Proteomes" id="UP000503011"/>
    </source>
</evidence>
<dbReference type="InterPro" id="IPR036291">
    <property type="entry name" value="NAD(P)-bd_dom_sf"/>
</dbReference>
<keyword evidence="8" id="KW-1185">Reference proteome</keyword>
<dbReference type="SUPFAM" id="SSF51735">
    <property type="entry name" value="NAD(P)-binding Rossmann-fold domains"/>
    <property type="match status" value="1"/>
</dbReference>
<dbReference type="Gene3D" id="3.40.50.720">
    <property type="entry name" value="NAD(P)-binding Rossmann-like Domain"/>
    <property type="match status" value="1"/>
</dbReference>
<feature type="domain" description="Enoyl reductase (ER)" evidence="6">
    <location>
        <begin position="37"/>
        <end position="376"/>
    </location>
</feature>
<dbReference type="SUPFAM" id="SSF50129">
    <property type="entry name" value="GroES-like"/>
    <property type="match status" value="1"/>
</dbReference>
<proteinExistence type="inferred from homology"/>
<dbReference type="InterPro" id="IPR020843">
    <property type="entry name" value="ER"/>
</dbReference>
<dbReference type="PANTHER" id="PTHR43401:SF2">
    <property type="entry name" value="L-THREONINE 3-DEHYDROGENASE"/>
    <property type="match status" value="1"/>
</dbReference>
<evidence type="ECO:0000256" key="2">
    <source>
        <dbReference type="ARBA" id="ARBA00022723"/>
    </source>
</evidence>
<comment type="cofactor">
    <cofactor evidence="1 5">
        <name>Zn(2+)</name>
        <dbReference type="ChEBI" id="CHEBI:29105"/>
    </cofactor>
</comment>
<evidence type="ECO:0000259" key="6">
    <source>
        <dbReference type="SMART" id="SM00829"/>
    </source>
</evidence>
<dbReference type="InterPro" id="IPR002328">
    <property type="entry name" value="ADH_Zn_CS"/>
</dbReference>
<dbReference type="InterPro" id="IPR050129">
    <property type="entry name" value="Zn_alcohol_dh"/>
</dbReference>
<evidence type="ECO:0000313" key="7">
    <source>
        <dbReference type="EMBL" id="BCB91321.1"/>
    </source>
</evidence>
<reference evidence="7 8" key="2">
    <citation type="submission" date="2020-03" db="EMBL/GenBank/DDBJ databases">
        <authorList>
            <person name="Ichikawa N."/>
            <person name="Kimura A."/>
            <person name="Kitahashi Y."/>
            <person name="Uohara A."/>
        </authorList>
    </citation>
    <scope>NUCLEOTIDE SEQUENCE [LARGE SCALE GENOMIC DNA]</scope>
    <source>
        <strain evidence="7 8">NBRC 105367</strain>
    </source>
</reference>
<organism evidence="7 8">
    <name type="scientific">Phytohabitans suffuscus</name>
    <dbReference type="NCBI Taxonomy" id="624315"/>
    <lineage>
        <taxon>Bacteria</taxon>
        <taxon>Bacillati</taxon>
        <taxon>Actinomycetota</taxon>
        <taxon>Actinomycetes</taxon>
        <taxon>Micromonosporales</taxon>
        <taxon>Micromonosporaceae</taxon>
    </lineage>
</organism>
<dbReference type="Gene3D" id="3.90.180.10">
    <property type="entry name" value="Medium-chain alcohol dehydrogenases, catalytic domain"/>
    <property type="match status" value="1"/>
</dbReference>
<dbReference type="AlphaFoldDB" id="A0A6F8YZS1"/>
<evidence type="ECO:0000256" key="3">
    <source>
        <dbReference type="ARBA" id="ARBA00022833"/>
    </source>
</evidence>
<dbReference type="RefSeq" id="WP_197946226.1">
    <property type="nucleotide sequence ID" value="NZ_AP022871.1"/>
</dbReference>
<dbReference type="Proteomes" id="UP000503011">
    <property type="component" value="Chromosome"/>
</dbReference>
<keyword evidence="2 5" id="KW-0479">Metal-binding</keyword>
<dbReference type="InterPro" id="IPR011032">
    <property type="entry name" value="GroES-like_sf"/>
</dbReference>
<keyword evidence="4" id="KW-0560">Oxidoreductase</keyword>
<gene>
    <name evidence="7" type="ORF">Psuf_086340</name>
</gene>
<protein>
    <submittedName>
        <fullName evidence="7">Alcohol dehydrogenase</fullName>
    </submittedName>
</protein>
<dbReference type="InterPro" id="IPR013154">
    <property type="entry name" value="ADH-like_N"/>
</dbReference>
<comment type="similarity">
    <text evidence="5">Belongs to the zinc-containing alcohol dehydrogenase family.</text>
</comment>
<dbReference type="Pfam" id="PF08240">
    <property type="entry name" value="ADH_N"/>
    <property type="match status" value="1"/>
</dbReference>
<name>A0A6F8YZS1_9ACTN</name>
<dbReference type="GO" id="GO:0016491">
    <property type="term" value="F:oxidoreductase activity"/>
    <property type="evidence" value="ECO:0007669"/>
    <property type="project" value="UniProtKB-KW"/>
</dbReference>
<keyword evidence="3 5" id="KW-0862">Zinc</keyword>
<dbReference type="PROSITE" id="PS00059">
    <property type="entry name" value="ADH_ZINC"/>
    <property type="match status" value="1"/>
</dbReference>
<sequence length="378" mass="39779">MAALAGRRGRVAVSVSPAAAPSGLSIPDTMRAAVLFGPRDLRVVWKPVPVPGPADVLVKVAMCGTCGTDLAIQDRPFPGQPPFGSFTPGHEWTGVVVARGETVDEVAVGDRVAIHVHHGCGRCRNCLNGSYTACLNYGNVAKGHRASGFTVDGGFAQYVTHHASSIYRLPDQLDWEDAVLVTTAGTAMYGIDRAGGLVAGDTVVVVGPGSVGLTTLQVVRALGAGVTIAVGTRDERLALATRTGADHVVNSRQTDPVARVRELTGGRGADLVIETSGHPTTPELSLRMVRRGGSLLFLAFYDEPVNFDIGRANREEVRLVTSRGEGRTAVGRVLRLAASGAVRGADLVTHRYPLERIQEGFEALRAKAGDPIKVVFTP</sequence>
<reference evidence="7 8" key="1">
    <citation type="submission" date="2020-03" db="EMBL/GenBank/DDBJ databases">
        <title>Whole genome shotgun sequence of Phytohabitans suffuscus NBRC 105367.</title>
        <authorList>
            <person name="Komaki H."/>
            <person name="Tamura T."/>
        </authorList>
    </citation>
    <scope>NUCLEOTIDE SEQUENCE [LARGE SCALE GENOMIC DNA]</scope>
    <source>
        <strain evidence="7 8">NBRC 105367</strain>
    </source>
</reference>
<dbReference type="GO" id="GO:0008270">
    <property type="term" value="F:zinc ion binding"/>
    <property type="evidence" value="ECO:0007669"/>
    <property type="project" value="InterPro"/>
</dbReference>
<dbReference type="Pfam" id="PF00107">
    <property type="entry name" value="ADH_zinc_N"/>
    <property type="match status" value="1"/>
</dbReference>
<dbReference type="InterPro" id="IPR013149">
    <property type="entry name" value="ADH-like_C"/>
</dbReference>